<proteinExistence type="predicted"/>
<protein>
    <submittedName>
        <fullName evidence="2">Uncharacterized protein</fullName>
    </submittedName>
</protein>
<accession>A0A1L7XRW7</accession>
<evidence type="ECO:0000313" key="2">
    <source>
        <dbReference type="EMBL" id="CZR67780.1"/>
    </source>
</evidence>
<dbReference type="AlphaFoldDB" id="A0A1L7XRW7"/>
<evidence type="ECO:0000313" key="3">
    <source>
        <dbReference type="Proteomes" id="UP000184330"/>
    </source>
</evidence>
<dbReference type="PANTHER" id="PTHR42339">
    <property type="entry name" value="HISTONE H1"/>
    <property type="match status" value="1"/>
</dbReference>
<dbReference type="OrthoDB" id="2592504at2759"/>
<sequence length="218" mass="24471">MPKAARHSSLPRAEPYPATKPSPPNSAKKRTPSNKRALTEKSASENNVPVNSPAKSEKPTSFLTQPLEDEDEDGHLPIYDTCSTVRQKINALLGKDNTKEENLNPAEVTKDGKKKPFTKASFVRVLNDMGGECSGRSLDTFLKPKKIKTMGGAESPVYPAAYKFFEKKRVFEGKKKNVARLKVEENRPHGLPLRDPNKMYILRLPEEDPRDFMDEYGQ</sequence>
<keyword evidence="3" id="KW-1185">Reference proteome</keyword>
<evidence type="ECO:0000256" key="1">
    <source>
        <dbReference type="SAM" id="MobiDB-lite"/>
    </source>
</evidence>
<organism evidence="2 3">
    <name type="scientific">Phialocephala subalpina</name>
    <dbReference type="NCBI Taxonomy" id="576137"/>
    <lineage>
        <taxon>Eukaryota</taxon>
        <taxon>Fungi</taxon>
        <taxon>Dikarya</taxon>
        <taxon>Ascomycota</taxon>
        <taxon>Pezizomycotina</taxon>
        <taxon>Leotiomycetes</taxon>
        <taxon>Helotiales</taxon>
        <taxon>Mollisiaceae</taxon>
        <taxon>Phialocephala</taxon>
        <taxon>Phialocephala fortinii species complex</taxon>
    </lineage>
</organism>
<feature type="region of interest" description="Disordered" evidence="1">
    <location>
        <begin position="1"/>
        <end position="78"/>
    </location>
</feature>
<dbReference type="PANTHER" id="PTHR42339:SF1">
    <property type="entry name" value="HISTONE H1"/>
    <property type="match status" value="1"/>
</dbReference>
<reference evidence="2 3" key="1">
    <citation type="submission" date="2016-03" db="EMBL/GenBank/DDBJ databases">
        <authorList>
            <person name="Ploux O."/>
        </authorList>
    </citation>
    <scope>NUCLEOTIDE SEQUENCE [LARGE SCALE GENOMIC DNA]</scope>
    <source>
        <strain evidence="2 3">UAMH 11012</strain>
    </source>
</reference>
<name>A0A1L7XRW7_9HELO</name>
<feature type="compositionally biased region" description="Polar residues" evidence="1">
    <location>
        <begin position="44"/>
        <end position="64"/>
    </location>
</feature>
<gene>
    <name evidence="2" type="ORF">PAC_17679</name>
</gene>
<dbReference type="Proteomes" id="UP000184330">
    <property type="component" value="Unassembled WGS sequence"/>
</dbReference>
<dbReference type="EMBL" id="FJOG01000047">
    <property type="protein sequence ID" value="CZR67780.1"/>
    <property type="molecule type" value="Genomic_DNA"/>
</dbReference>